<organism evidence="1 2">
    <name type="scientific">Nonomuraea composti</name>
    <dbReference type="NCBI Taxonomy" id="2720023"/>
    <lineage>
        <taxon>Bacteria</taxon>
        <taxon>Bacillati</taxon>
        <taxon>Actinomycetota</taxon>
        <taxon>Actinomycetes</taxon>
        <taxon>Streptosporangiales</taxon>
        <taxon>Streptosporangiaceae</taxon>
        <taxon>Nonomuraea</taxon>
    </lineage>
</organism>
<comment type="caution">
    <text evidence="1">The sequence shown here is derived from an EMBL/GenBank/DDBJ whole genome shotgun (WGS) entry which is preliminary data.</text>
</comment>
<dbReference type="EMBL" id="JAATEP010000091">
    <property type="protein sequence ID" value="NJP98425.1"/>
    <property type="molecule type" value="Genomic_DNA"/>
</dbReference>
<evidence type="ECO:0000313" key="2">
    <source>
        <dbReference type="Proteomes" id="UP000696294"/>
    </source>
</evidence>
<sequence>MTADLIALYTEIAETTLPDDVCWIVVQPSAGTLSVEEAVTRLGVRPEELRRMPTLDAAELALYGETALSIDQAADCVAILQIGGYAGLLPELMEPLSAGARVWAVSWDVNADFTMLLWADGKVIGGWSPYEPREGWAAGLGAMAPYAELFLAYDIDDDDQHARYRHAVCLAVIESESGVRLDRHWIHQEHPTLLGI</sequence>
<name>A0ABX1BL26_9ACTN</name>
<protein>
    <recommendedName>
        <fullName evidence="3">SMI1/KNR4 family protein</fullName>
    </recommendedName>
</protein>
<evidence type="ECO:0008006" key="3">
    <source>
        <dbReference type="Google" id="ProtNLM"/>
    </source>
</evidence>
<dbReference type="InterPro" id="IPR045592">
    <property type="entry name" value="DUF6461"/>
</dbReference>
<dbReference type="RefSeq" id="WP_168021739.1">
    <property type="nucleotide sequence ID" value="NZ_JAATEP010000091.1"/>
</dbReference>
<dbReference type="Pfam" id="PF20062">
    <property type="entry name" value="DUF6461"/>
    <property type="match status" value="1"/>
</dbReference>
<reference evidence="1 2" key="1">
    <citation type="submission" date="2020-03" db="EMBL/GenBank/DDBJ databases">
        <title>WGS of actinomycetes isolated from Thailand.</title>
        <authorList>
            <person name="Thawai C."/>
        </authorList>
    </citation>
    <scope>NUCLEOTIDE SEQUENCE [LARGE SCALE GENOMIC DNA]</scope>
    <source>
        <strain evidence="1 2">FMUSA5-5</strain>
    </source>
</reference>
<dbReference type="Proteomes" id="UP000696294">
    <property type="component" value="Unassembled WGS sequence"/>
</dbReference>
<evidence type="ECO:0000313" key="1">
    <source>
        <dbReference type="EMBL" id="NJP98425.1"/>
    </source>
</evidence>
<keyword evidence="2" id="KW-1185">Reference proteome</keyword>
<gene>
    <name evidence="1" type="ORF">HCN51_54925</name>
</gene>
<accession>A0ABX1BL26</accession>
<proteinExistence type="predicted"/>